<organism evidence="2 3">
    <name type="scientific">Caerostris extrusa</name>
    <name type="common">Bark spider</name>
    <name type="synonym">Caerostris bankana</name>
    <dbReference type="NCBI Taxonomy" id="172846"/>
    <lineage>
        <taxon>Eukaryota</taxon>
        <taxon>Metazoa</taxon>
        <taxon>Ecdysozoa</taxon>
        <taxon>Arthropoda</taxon>
        <taxon>Chelicerata</taxon>
        <taxon>Arachnida</taxon>
        <taxon>Araneae</taxon>
        <taxon>Araneomorphae</taxon>
        <taxon>Entelegynae</taxon>
        <taxon>Araneoidea</taxon>
        <taxon>Araneidae</taxon>
        <taxon>Caerostris</taxon>
    </lineage>
</organism>
<accession>A0AAV4SEK9</accession>
<name>A0AAV4SEK9_CAEEX</name>
<dbReference type="AlphaFoldDB" id="A0AAV4SEK9"/>
<evidence type="ECO:0000313" key="2">
    <source>
        <dbReference type="EMBL" id="GIY32125.1"/>
    </source>
</evidence>
<evidence type="ECO:0000256" key="1">
    <source>
        <dbReference type="SAM" id="Phobius"/>
    </source>
</evidence>
<keyword evidence="1" id="KW-1133">Transmembrane helix</keyword>
<gene>
    <name evidence="2" type="ORF">CEXT_667901</name>
</gene>
<dbReference type="Proteomes" id="UP001054945">
    <property type="component" value="Unassembled WGS sequence"/>
</dbReference>
<keyword evidence="3" id="KW-1185">Reference proteome</keyword>
<protein>
    <submittedName>
        <fullName evidence="2">Uncharacterized protein</fullName>
    </submittedName>
</protein>
<keyword evidence="1" id="KW-0812">Transmembrane</keyword>
<proteinExistence type="predicted"/>
<evidence type="ECO:0000313" key="3">
    <source>
        <dbReference type="Proteomes" id="UP001054945"/>
    </source>
</evidence>
<comment type="caution">
    <text evidence="2">The sequence shown here is derived from an EMBL/GenBank/DDBJ whole genome shotgun (WGS) entry which is preliminary data.</text>
</comment>
<feature type="transmembrane region" description="Helical" evidence="1">
    <location>
        <begin position="77"/>
        <end position="96"/>
    </location>
</feature>
<dbReference type="EMBL" id="BPLR01009459">
    <property type="protein sequence ID" value="GIY32125.1"/>
    <property type="molecule type" value="Genomic_DNA"/>
</dbReference>
<reference evidence="2 3" key="1">
    <citation type="submission" date="2021-06" db="EMBL/GenBank/DDBJ databases">
        <title>Caerostris extrusa draft genome.</title>
        <authorList>
            <person name="Kono N."/>
            <person name="Arakawa K."/>
        </authorList>
    </citation>
    <scope>NUCLEOTIDE SEQUENCE [LARGE SCALE GENOMIC DNA]</scope>
</reference>
<keyword evidence="1" id="KW-0472">Membrane</keyword>
<sequence length="109" mass="12849">MNYSPPPPHIFGFRKLGREIHHFSYLPCDMDLGGRGFREKALRGVCRGRGLWQGLRTMEFSFLLREKFALKPKVENLCAFLLLLDWLFLLVHFLVIEACINWKDVLQRN</sequence>